<proteinExistence type="predicted"/>
<feature type="non-terminal residue" evidence="1">
    <location>
        <position position="61"/>
    </location>
</feature>
<reference evidence="1 2" key="1">
    <citation type="journal article" date="2018" name="PLoS ONE">
        <title>The draft genome of Kipferlia bialata reveals reductive genome evolution in fornicate parasites.</title>
        <authorList>
            <person name="Tanifuji G."/>
            <person name="Takabayashi S."/>
            <person name="Kume K."/>
            <person name="Takagi M."/>
            <person name="Nakayama T."/>
            <person name="Kamikawa R."/>
            <person name="Inagaki Y."/>
            <person name="Hashimoto T."/>
        </authorList>
    </citation>
    <scope>NUCLEOTIDE SEQUENCE [LARGE SCALE GENOMIC DNA]</scope>
    <source>
        <strain evidence="1">NY0173</strain>
    </source>
</reference>
<keyword evidence="2" id="KW-1185">Reference proteome</keyword>
<dbReference type="EMBL" id="BDIP01010722">
    <property type="protein sequence ID" value="GIQ92846.1"/>
    <property type="molecule type" value="Genomic_DNA"/>
</dbReference>
<evidence type="ECO:0000313" key="1">
    <source>
        <dbReference type="EMBL" id="GIQ92846.1"/>
    </source>
</evidence>
<dbReference type="AlphaFoldDB" id="A0A9K3GSM4"/>
<evidence type="ECO:0000313" key="2">
    <source>
        <dbReference type="Proteomes" id="UP000265618"/>
    </source>
</evidence>
<comment type="caution">
    <text evidence="1">The sequence shown here is derived from an EMBL/GenBank/DDBJ whole genome shotgun (WGS) entry which is preliminary data.</text>
</comment>
<name>A0A9K3GSM4_9EUKA</name>
<organism evidence="1 2">
    <name type="scientific">Kipferlia bialata</name>
    <dbReference type="NCBI Taxonomy" id="797122"/>
    <lineage>
        <taxon>Eukaryota</taxon>
        <taxon>Metamonada</taxon>
        <taxon>Carpediemonas-like organisms</taxon>
        <taxon>Kipferlia</taxon>
    </lineage>
</organism>
<accession>A0A9K3GSM4</accession>
<gene>
    <name evidence="1" type="ORF">KIPB_016861</name>
</gene>
<dbReference type="Proteomes" id="UP000265618">
    <property type="component" value="Unassembled WGS sequence"/>
</dbReference>
<feature type="non-terminal residue" evidence="1">
    <location>
        <position position="1"/>
    </location>
</feature>
<protein>
    <submittedName>
        <fullName evidence="1">Uncharacterized protein</fullName>
    </submittedName>
</protein>
<sequence>VTIGMEGQTASAAKASVLESVGYSKSLSNGSFNVPLAITAPIGNYEASSQWGLSISLSLSL</sequence>